<evidence type="ECO:0000313" key="3">
    <source>
        <dbReference type="Proteomes" id="UP001203297"/>
    </source>
</evidence>
<dbReference type="PANTHER" id="PTHR31836">
    <property type="match status" value="1"/>
</dbReference>
<dbReference type="InterPro" id="IPR036908">
    <property type="entry name" value="RlpA-like_sf"/>
</dbReference>
<evidence type="ECO:0000313" key="2">
    <source>
        <dbReference type="EMBL" id="KAI0303369.1"/>
    </source>
</evidence>
<keyword evidence="1" id="KW-0732">Signal</keyword>
<dbReference type="EMBL" id="WTXG01000009">
    <property type="protein sequence ID" value="KAI0303369.1"/>
    <property type="molecule type" value="Genomic_DNA"/>
</dbReference>
<dbReference type="PANTHER" id="PTHR31836:SF28">
    <property type="entry name" value="SRCR DOMAIN-CONTAINING PROTEIN-RELATED"/>
    <property type="match status" value="1"/>
</dbReference>
<proteinExistence type="predicted"/>
<dbReference type="AlphaFoldDB" id="A0AAD4M6D9"/>
<accession>A0AAD4M6D9</accession>
<feature type="non-terminal residue" evidence="2">
    <location>
        <position position="63"/>
    </location>
</feature>
<sequence>FGDSYPGPNCFKMISLTCNGKTTTAQIVDKCPGCGAGGLDLTEGLFQFFAPLSVGVLHCDWTF</sequence>
<dbReference type="InterPro" id="IPR051477">
    <property type="entry name" value="Expansin_CellWall"/>
</dbReference>
<evidence type="ECO:0000256" key="1">
    <source>
        <dbReference type="ARBA" id="ARBA00022729"/>
    </source>
</evidence>
<keyword evidence="3" id="KW-1185">Reference proteome</keyword>
<comment type="caution">
    <text evidence="2">The sequence shown here is derived from an EMBL/GenBank/DDBJ whole genome shotgun (WGS) entry which is preliminary data.</text>
</comment>
<feature type="non-terminal residue" evidence="2">
    <location>
        <position position="1"/>
    </location>
</feature>
<reference evidence="2" key="1">
    <citation type="journal article" date="2022" name="New Phytol.">
        <title>Evolutionary transition to the ectomycorrhizal habit in the genomes of a hyperdiverse lineage of mushroom-forming fungi.</title>
        <authorList>
            <person name="Looney B."/>
            <person name="Miyauchi S."/>
            <person name="Morin E."/>
            <person name="Drula E."/>
            <person name="Courty P.E."/>
            <person name="Kohler A."/>
            <person name="Kuo A."/>
            <person name="LaButti K."/>
            <person name="Pangilinan J."/>
            <person name="Lipzen A."/>
            <person name="Riley R."/>
            <person name="Andreopoulos W."/>
            <person name="He G."/>
            <person name="Johnson J."/>
            <person name="Nolan M."/>
            <person name="Tritt A."/>
            <person name="Barry K.W."/>
            <person name="Grigoriev I.V."/>
            <person name="Nagy L.G."/>
            <person name="Hibbett D."/>
            <person name="Henrissat B."/>
            <person name="Matheny P.B."/>
            <person name="Labbe J."/>
            <person name="Martin F.M."/>
        </authorList>
    </citation>
    <scope>NUCLEOTIDE SEQUENCE</scope>
    <source>
        <strain evidence="2">BPL690</strain>
    </source>
</reference>
<protein>
    <recommendedName>
        <fullName evidence="4">RlpA-like double-psi beta-barrel-protein domain-containing protein-containing protein</fullName>
    </recommendedName>
</protein>
<evidence type="ECO:0008006" key="4">
    <source>
        <dbReference type="Google" id="ProtNLM"/>
    </source>
</evidence>
<dbReference type="CDD" id="cd22191">
    <property type="entry name" value="DPBB_RlpA_EXP_N-like"/>
    <property type="match status" value="1"/>
</dbReference>
<organism evidence="2 3">
    <name type="scientific">Multifurca ochricompacta</name>
    <dbReference type="NCBI Taxonomy" id="376703"/>
    <lineage>
        <taxon>Eukaryota</taxon>
        <taxon>Fungi</taxon>
        <taxon>Dikarya</taxon>
        <taxon>Basidiomycota</taxon>
        <taxon>Agaricomycotina</taxon>
        <taxon>Agaricomycetes</taxon>
        <taxon>Russulales</taxon>
        <taxon>Russulaceae</taxon>
        <taxon>Multifurca</taxon>
    </lineage>
</organism>
<dbReference type="Gene3D" id="2.40.40.10">
    <property type="entry name" value="RlpA-like domain"/>
    <property type="match status" value="1"/>
</dbReference>
<dbReference type="SUPFAM" id="SSF50685">
    <property type="entry name" value="Barwin-like endoglucanases"/>
    <property type="match status" value="1"/>
</dbReference>
<name>A0AAD4M6D9_9AGAM</name>
<dbReference type="Proteomes" id="UP001203297">
    <property type="component" value="Unassembled WGS sequence"/>
</dbReference>
<gene>
    <name evidence="2" type="ORF">B0F90DRAFT_1567958</name>
</gene>